<protein>
    <submittedName>
        <fullName evidence="1">Uncharacterized protein</fullName>
    </submittedName>
</protein>
<dbReference type="Proteomes" id="UP001141806">
    <property type="component" value="Unassembled WGS sequence"/>
</dbReference>
<accession>A0A9Q0QMY3</accession>
<dbReference type="InterPro" id="IPR036691">
    <property type="entry name" value="Endo/exonu/phosph_ase_sf"/>
</dbReference>
<organism evidence="1 2">
    <name type="scientific">Protea cynaroides</name>
    <dbReference type="NCBI Taxonomy" id="273540"/>
    <lineage>
        <taxon>Eukaryota</taxon>
        <taxon>Viridiplantae</taxon>
        <taxon>Streptophyta</taxon>
        <taxon>Embryophyta</taxon>
        <taxon>Tracheophyta</taxon>
        <taxon>Spermatophyta</taxon>
        <taxon>Magnoliopsida</taxon>
        <taxon>Proteales</taxon>
        <taxon>Proteaceae</taxon>
        <taxon>Protea</taxon>
    </lineage>
</organism>
<dbReference type="OrthoDB" id="1932741at2759"/>
<keyword evidence="2" id="KW-1185">Reference proteome</keyword>
<sequence length="102" mass="11735">MEDLSDCIMRTGLADIKNKGELFTWNNGQIGLGRIHCKLDRCLVNQDWVDHLRGSEANFLLAGLSDHSPCVLKIDEMPSFGPKPFKFFNFWTKDPMFMDLVR</sequence>
<dbReference type="PANTHER" id="PTHR33710">
    <property type="entry name" value="BNAC02G09200D PROTEIN"/>
    <property type="match status" value="1"/>
</dbReference>
<dbReference type="Gene3D" id="3.60.10.10">
    <property type="entry name" value="Endonuclease/exonuclease/phosphatase"/>
    <property type="match status" value="1"/>
</dbReference>
<name>A0A9Q0QMY3_9MAGN</name>
<dbReference type="AlphaFoldDB" id="A0A9Q0QMY3"/>
<dbReference type="PANTHER" id="PTHR33710:SF71">
    <property type="entry name" value="ENDONUCLEASE_EXONUCLEASE_PHOSPHATASE DOMAIN-CONTAINING PROTEIN"/>
    <property type="match status" value="1"/>
</dbReference>
<evidence type="ECO:0000313" key="2">
    <source>
        <dbReference type="Proteomes" id="UP001141806"/>
    </source>
</evidence>
<evidence type="ECO:0000313" key="1">
    <source>
        <dbReference type="EMBL" id="KAJ4965562.1"/>
    </source>
</evidence>
<comment type="caution">
    <text evidence="1">The sequence shown here is derived from an EMBL/GenBank/DDBJ whole genome shotgun (WGS) entry which is preliminary data.</text>
</comment>
<dbReference type="EMBL" id="JAMYWD010000007">
    <property type="protein sequence ID" value="KAJ4965562.1"/>
    <property type="molecule type" value="Genomic_DNA"/>
</dbReference>
<proteinExistence type="predicted"/>
<reference evidence="1" key="1">
    <citation type="journal article" date="2023" name="Plant J.">
        <title>The genome of the king protea, Protea cynaroides.</title>
        <authorList>
            <person name="Chang J."/>
            <person name="Duong T.A."/>
            <person name="Schoeman C."/>
            <person name="Ma X."/>
            <person name="Roodt D."/>
            <person name="Barker N."/>
            <person name="Li Z."/>
            <person name="Van de Peer Y."/>
            <person name="Mizrachi E."/>
        </authorList>
    </citation>
    <scope>NUCLEOTIDE SEQUENCE</scope>
    <source>
        <tissue evidence="1">Young leaves</tissue>
    </source>
</reference>
<gene>
    <name evidence="1" type="ORF">NE237_017411</name>
</gene>
<dbReference type="SUPFAM" id="SSF56219">
    <property type="entry name" value="DNase I-like"/>
    <property type="match status" value="1"/>
</dbReference>